<protein>
    <submittedName>
        <fullName evidence="1">Patatin-like phospholipase family protein</fullName>
    </submittedName>
</protein>
<name>A0ACD1AI09_9FIRM</name>
<accession>A0ACD1AI09</accession>
<reference evidence="1" key="1">
    <citation type="submission" date="2019-08" db="EMBL/GenBank/DDBJ databases">
        <title>Genome sequence of Clostridiales bacterium MT110.</title>
        <authorList>
            <person name="Cao J."/>
        </authorList>
    </citation>
    <scope>NUCLEOTIDE SEQUENCE</scope>
    <source>
        <strain evidence="1">MT110</strain>
    </source>
</reference>
<dbReference type="EMBL" id="CP042469">
    <property type="protein sequence ID" value="QOX65989.1"/>
    <property type="molecule type" value="Genomic_DNA"/>
</dbReference>
<dbReference type="Proteomes" id="UP000594014">
    <property type="component" value="Chromosome"/>
</dbReference>
<evidence type="ECO:0000313" key="1">
    <source>
        <dbReference type="EMBL" id="QOX65989.1"/>
    </source>
</evidence>
<evidence type="ECO:0000313" key="2">
    <source>
        <dbReference type="Proteomes" id="UP000594014"/>
    </source>
</evidence>
<proteinExistence type="predicted"/>
<organism evidence="1 2">
    <name type="scientific">Anoxybacterium hadale</name>
    <dbReference type="NCBI Taxonomy" id="3408580"/>
    <lineage>
        <taxon>Bacteria</taxon>
        <taxon>Bacillati</taxon>
        <taxon>Bacillota</taxon>
        <taxon>Clostridia</taxon>
        <taxon>Peptostreptococcales</taxon>
        <taxon>Anaerovoracaceae</taxon>
        <taxon>Anoxybacterium</taxon>
    </lineage>
</organism>
<sequence>MFYKPSNLVFEGGGVLGIAYLGVLQYLEDNGLLLNLRRTAGTSAGAITACLTSLNLPFEELKKMADSLDFRQVPEKSTFPDLMKLPEPINNELEKMFGDYESVYRLMNNYGWFSSQYFYQWIQSQINSQFICDKKPPPYTFTDFRNPAIHKDQRPFFDLYVIGTNLSYRSSCIFSYETTPNMEVAEAVRISMSIPLFFEAVKTGCGAMSDTDKFNVFCDGGVMWNYPINLFDSDPFQALPGQELGNITLGARFLSKTEYYEISNLLDYIKNLYLSQLRIQQNLFDHNPLDINRSIQIDTGDISPIDFDISVGDTNYQFLYHQGYLAAMDFFSK</sequence>
<keyword evidence="2" id="KW-1185">Reference proteome</keyword>
<gene>
    <name evidence="1" type="ORF">FRZ06_16935</name>
</gene>